<dbReference type="GO" id="GO:0008289">
    <property type="term" value="F:lipid binding"/>
    <property type="evidence" value="ECO:0007669"/>
    <property type="project" value="UniProtKB-KW"/>
</dbReference>
<evidence type="ECO:0000256" key="4">
    <source>
        <dbReference type="ARBA" id="ARBA00022840"/>
    </source>
</evidence>
<proteinExistence type="inferred from homology"/>
<keyword evidence="5" id="KW-0446">Lipid-binding</keyword>
<protein>
    <submittedName>
        <fullName evidence="9">Chromosomal replication initiator protein DnaA</fullName>
    </submittedName>
</protein>
<dbReference type="Gene3D" id="3.40.50.300">
    <property type="entry name" value="P-loop containing nucleotide triphosphate hydrolases"/>
    <property type="match status" value="1"/>
</dbReference>
<dbReference type="PROSITE" id="PS01008">
    <property type="entry name" value="DNAA"/>
    <property type="match status" value="1"/>
</dbReference>
<feature type="non-terminal residue" evidence="9">
    <location>
        <position position="1"/>
    </location>
</feature>
<accession>A0A2H0WL50</accession>
<evidence type="ECO:0000256" key="6">
    <source>
        <dbReference type="ARBA" id="ARBA00023125"/>
    </source>
</evidence>
<dbReference type="GO" id="GO:0005524">
    <property type="term" value="F:ATP binding"/>
    <property type="evidence" value="ECO:0007669"/>
    <property type="project" value="UniProtKB-KW"/>
</dbReference>
<dbReference type="Pfam" id="PF00308">
    <property type="entry name" value="Bac_DnaA"/>
    <property type="match status" value="1"/>
</dbReference>
<evidence type="ECO:0000256" key="3">
    <source>
        <dbReference type="ARBA" id="ARBA00022741"/>
    </source>
</evidence>
<dbReference type="Proteomes" id="UP000230353">
    <property type="component" value="Unassembled WGS sequence"/>
</dbReference>
<keyword evidence="3" id="KW-0547">Nucleotide-binding</keyword>
<dbReference type="InterPro" id="IPR010921">
    <property type="entry name" value="Trp_repressor/repl_initiator"/>
</dbReference>
<evidence type="ECO:0000256" key="7">
    <source>
        <dbReference type="RuleBase" id="RU004227"/>
    </source>
</evidence>
<evidence type="ECO:0000256" key="5">
    <source>
        <dbReference type="ARBA" id="ARBA00023121"/>
    </source>
</evidence>
<dbReference type="InterPro" id="IPR027417">
    <property type="entry name" value="P-loop_NTPase"/>
</dbReference>
<gene>
    <name evidence="9" type="ORF">COT67_02030</name>
</gene>
<dbReference type="SUPFAM" id="SSF48295">
    <property type="entry name" value="TrpR-like"/>
    <property type="match status" value="1"/>
</dbReference>
<dbReference type="InterPro" id="IPR018312">
    <property type="entry name" value="Chromosome_initiator_DnaA_CS"/>
</dbReference>
<keyword evidence="1" id="KW-0963">Cytoplasm</keyword>
<dbReference type="InterPro" id="IPR013159">
    <property type="entry name" value="DnaA_C"/>
</dbReference>
<name>A0A2H0WL50_9BACT</name>
<dbReference type="PRINTS" id="PR00051">
    <property type="entry name" value="DNAA"/>
</dbReference>
<evidence type="ECO:0000313" key="9">
    <source>
        <dbReference type="EMBL" id="PIS13391.1"/>
    </source>
</evidence>
<dbReference type="Pfam" id="PF08299">
    <property type="entry name" value="Bac_DnaA_C"/>
    <property type="match status" value="1"/>
</dbReference>
<comment type="similarity">
    <text evidence="7">Belongs to the DnaA family.</text>
</comment>
<evidence type="ECO:0000313" key="10">
    <source>
        <dbReference type="Proteomes" id="UP000230353"/>
    </source>
</evidence>
<evidence type="ECO:0000256" key="1">
    <source>
        <dbReference type="ARBA" id="ARBA00022490"/>
    </source>
</evidence>
<dbReference type="EMBL" id="PEZL01000030">
    <property type="protein sequence ID" value="PIS13391.1"/>
    <property type="molecule type" value="Genomic_DNA"/>
</dbReference>
<dbReference type="GO" id="GO:0003688">
    <property type="term" value="F:DNA replication origin binding"/>
    <property type="evidence" value="ECO:0007669"/>
    <property type="project" value="InterPro"/>
</dbReference>
<dbReference type="PANTHER" id="PTHR30050">
    <property type="entry name" value="CHROMOSOMAL REPLICATION INITIATOR PROTEIN DNAA"/>
    <property type="match status" value="1"/>
</dbReference>
<dbReference type="InterPro" id="IPR020591">
    <property type="entry name" value="Chromosome_initiator_DnaA-like"/>
</dbReference>
<keyword evidence="2 7" id="KW-0235">DNA replication</keyword>
<dbReference type="SMART" id="SM00760">
    <property type="entry name" value="Bac_DnaA_C"/>
    <property type="match status" value="1"/>
</dbReference>
<dbReference type="GO" id="GO:0006270">
    <property type="term" value="P:DNA replication initiation"/>
    <property type="evidence" value="ECO:0007669"/>
    <property type="project" value="InterPro"/>
</dbReference>
<dbReference type="AlphaFoldDB" id="A0A2H0WL50"/>
<dbReference type="GO" id="GO:0006275">
    <property type="term" value="P:regulation of DNA replication"/>
    <property type="evidence" value="ECO:0007669"/>
    <property type="project" value="InterPro"/>
</dbReference>
<dbReference type="InterPro" id="IPR013317">
    <property type="entry name" value="DnaA_dom"/>
</dbReference>
<dbReference type="GO" id="GO:0005886">
    <property type="term" value="C:plasma membrane"/>
    <property type="evidence" value="ECO:0007669"/>
    <property type="project" value="TreeGrafter"/>
</dbReference>
<dbReference type="Gene3D" id="1.10.1750.10">
    <property type="match status" value="1"/>
</dbReference>
<feature type="domain" description="Chromosomal replication initiator DnaA C-terminal" evidence="8">
    <location>
        <begin position="149"/>
        <end position="218"/>
    </location>
</feature>
<keyword evidence="4" id="KW-0067">ATP-binding</keyword>
<comment type="caution">
    <text evidence="9">The sequence shown here is derived from an EMBL/GenBank/DDBJ whole genome shotgun (WGS) entry which is preliminary data.</text>
</comment>
<dbReference type="Gene3D" id="1.10.8.60">
    <property type="match status" value="1"/>
</dbReference>
<keyword evidence="6" id="KW-0238">DNA-binding</keyword>
<sequence length="243" mass="28556">FKKCDFLMMDDVQFLAGKTKTREEFFHIFNTLYEDNKQIIFSSDRPPRSIPDLEERLKSRFEGGMMADISEPEYESRVAILKNKAQTKNVDLPNETIEYIASMVKSNIRELEGALNFLSAQFKLLGKTLSFKETQDIFEKKFLPKKKITFNKIVKTVADFYETNEQKLFKKSRKKEDVLPRQIAMFLLREDFNASYPYIGQRFSGRDHTTIIYAYEKINKNMKSDSQIENDIKAIRNILYGSQ</sequence>
<organism evidence="9 10">
    <name type="scientific">Candidatus Tagabacteria bacterium CG09_land_8_20_14_0_10_41_14</name>
    <dbReference type="NCBI Taxonomy" id="1975021"/>
    <lineage>
        <taxon>Bacteria</taxon>
        <taxon>Candidatus Tagaibacteriota</taxon>
    </lineage>
</organism>
<dbReference type="PANTHER" id="PTHR30050:SF2">
    <property type="entry name" value="CHROMOSOMAL REPLICATION INITIATOR PROTEIN DNAA"/>
    <property type="match status" value="1"/>
</dbReference>
<evidence type="ECO:0000256" key="2">
    <source>
        <dbReference type="ARBA" id="ARBA00022705"/>
    </source>
</evidence>
<dbReference type="SUPFAM" id="SSF52540">
    <property type="entry name" value="P-loop containing nucleoside triphosphate hydrolases"/>
    <property type="match status" value="1"/>
</dbReference>
<dbReference type="CDD" id="cd06571">
    <property type="entry name" value="Bac_DnaA_C"/>
    <property type="match status" value="1"/>
</dbReference>
<evidence type="ECO:0000259" key="8">
    <source>
        <dbReference type="SMART" id="SM00760"/>
    </source>
</evidence>
<reference evidence="10" key="1">
    <citation type="submission" date="2017-09" db="EMBL/GenBank/DDBJ databases">
        <title>Depth-based differentiation of microbial function through sediment-hosted aquifers and enrichment of novel symbionts in the deep terrestrial subsurface.</title>
        <authorList>
            <person name="Probst A.J."/>
            <person name="Ladd B."/>
            <person name="Jarett J.K."/>
            <person name="Geller-Mcgrath D.E."/>
            <person name="Sieber C.M.K."/>
            <person name="Emerson J.B."/>
            <person name="Anantharaman K."/>
            <person name="Thomas B.C."/>
            <person name="Malmstrom R."/>
            <person name="Stieglmeier M."/>
            <person name="Klingl A."/>
            <person name="Woyke T."/>
            <person name="Ryan C.M."/>
            <person name="Banfield J.F."/>
        </authorList>
    </citation>
    <scope>NUCLEOTIDE SEQUENCE [LARGE SCALE GENOMIC DNA]</scope>
</reference>